<proteinExistence type="predicted"/>
<dbReference type="Proteomes" id="UP000756710">
    <property type="component" value="Unassembled WGS sequence"/>
</dbReference>
<evidence type="ECO:0000313" key="2">
    <source>
        <dbReference type="EMBL" id="MBP2063736.1"/>
    </source>
</evidence>
<dbReference type="AlphaFoldDB" id="A0A061A4B3"/>
<reference evidence="2 3" key="2">
    <citation type="submission" date="2021-03" db="EMBL/GenBank/DDBJ databases">
        <title>Genomic Encyclopedia of Type Strains, Phase IV (KMG-IV): sequencing the most valuable type-strain genomes for metagenomic binning, comparative biology and taxonomic classification.</title>
        <authorList>
            <person name="Goeker M."/>
        </authorList>
    </citation>
    <scope>NUCLEOTIDE SEQUENCE [LARGE SCALE GENOMIC DNA]</scope>
    <source>
        <strain evidence="2 3">DSM 41954</strain>
    </source>
</reference>
<dbReference type="HOGENOM" id="CLU_2398360_0_0_11"/>
<dbReference type="GeneID" id="32469916"/>
<sequence length="93" mass="10633">MAVRHRLLKANPSDVRTALADGSKYLRWDGRPSAVEPLYGQRPCPGPELRHQVRLGPLRLPHETVVRRCEEGAILELSPHRSREKIRAAPRKR</sequence>
<dbReference type="RefSeq" id="WP_052701899.1">
    <property type="nucleotide sequence ID" value="NZ_BAABDR010000100.1"/>
</dbReference>
<evidence type="ECO:0000313" key="1">
    <source>
        <dbReference type="EMBL" id="CDR17663.1"/>
    </source>
</evidence>
<dbReference type="SUPFAM" id="SSF55961">
    <property type="entry name" value="Bet v1-like"/>
    <property type="match status" value="1"/>
</dbReference>
<protein>
    <submittedName>
        <fullName evidence="1">Uncharacterized protein</fullName>
    </submittedName>
</protein>
<organism evidence="1">
    <name type="scientific">Streptomyces iranensis</name>
    <dbReference type="NCBI Taxonomy" id="576784"/>
    <lineage>
        <taxon>Bacteria</taxon>
        <taxon>Bacillati</taxon>
        <taxon>Actinomycetota</taxon>
        <taxon>Actinomycetes</taxon>
        <taxon>Kitasatosporales</taxon>
        <taxon>Streptomycetaceae</taxon>
        <taxon>Streptomyces</taxon>
        <taxon>Streptomyces violaceusniger group</taxon>
    </lineage>
</organism>
<keyword evidence="3" id="KW-1185">Reference proteome</keyword>
<gene>
    <name evidence="2" type="ORF">J2Z30_004757</name>
    <name evidence="1" type="ORF">SIRAN9642</name>
</gene>
<accession>A0A061A4B3</accession>
<name>A0A061A4B3_9ACTN</name>
<reference evidence="1" key="1">
    <citation type="submission" date="2014-05" db="EMBL/GenBank/DDBJ databases">
        <authorList>
            <person name="Horn Fabian"/>
        </authorList>
    </citation>
    <scope>NUCLEOTIDE SEQUENCE</scope>
</reference>
<dbReference type="EMBL" id="JAGGLR010000012">
    <property type="protein sequence ID" value="MBP2063736.1"/>
    <property type="molecule type" value="Genomic_DNA"/>
</dbReference>
<dbReference type="EMBL" id="LK022848">
    <property type="protein sequence ID" value="CDR17663.1"/>
    <property type="molecule type" value="Genomic_DNA"/>
</dbReference>
<evidence type="ECO:0000313" key="3">
    <source>
        <dbReference type="Proteomes" id="UP000756710"/>
    </source>
</evidence>